<dbReference type="Proteomes" id="UP000239549">
    <property type="component" value="Unassembled WGS sequence"/>
</dbReference>
<name>A0A2L2X8B6_9FIRM</name>
<keyword evidence="2" id="KW-1185">Reference proteome</keyword>
<gene>
    <name evidence="1" type="ORF">DCCM_0653</name>
</gene>
<organism evidence="1 2">
    <name type="scientific">Desulfocucumis palustris</name>
    <dbReference type="NCBI Taxonomy" id="1898651"/>
    <lineage>
        <taxon>Bacteria</taxon>
        <taxon>Bacillati</taxon>
        <taxon>Bacillota</taxon>
        <taxon>Clostridia</taxon>
        <taxon>Eubacteriales</taxon>
        <taxon>Desulfocucumaceae</taxon>
        <taxon>Desulfocucumis</taxon>
    </lineage>
</organism>
<protein>
    <submittedName>
        <fullName evidence="1">Uncharacterized protein</fullName>
    </submittedName>
</protein>
<evidence type="ECO:0000313" key="2">
    <source>
        <dbReference type="Proteomes" id="UP000239549"/>
    </source>
</evidence>
<dbReference type="AlphaFoldDB" id="A0A2L2X8B6"/>
<dbReference type="EMBL" id="BFAV01000030">
    <property type="protein sequence ID" value="GBF32457.1"/>
    <property type="molecule type" value="Genomic_DNA"/>
</dbReference>
<proteinExistence type="predicted"/>
<comment type="caution">
    <text evidence="1">The sequence shown here is derived from an EMBL/GenBank/DDBJ whole genome shotgun (WGS) entry which is preliminary data.</text>
</comment>
<reference evidence="2" key="1">
    <citation type="submission" date="2018-02" db="EMBL/GenBank/DDBJ databases">
        <title>Genome sequence of Desulfocucumis palustris strain NAW-5.</title>
        <authorList>
            <person name="Watanabe M."/>
            <person name="Kojima H."/>
            <person name="Fukui M."/>
        </authorList>
    </citation>
    <scope>NUCLEOTIDE SEQUENCE [LARGE SCALE GENOMIC DNA]</scope>
    <source>
        <strain evidence="2">NAW-5</strain>
    </source>
</reference>
<accession>A0A2L2X8B6</accession>
<sequence>MYEKNKVDVINWNSMKFYAMRFFSGINFHPLNNTDNRQV</sequence>
<evidence type="ECO:0000313" key="1">
    <source>
        <dbReference type="EMBL" id="GBF32457.1"/>
    </source>
</evidence>